<evidence type="ECO:0008006" key="8">
    <source>
        <dbReference type="Google" id="ProtNLM"/>
    </source>
</evidence>
<dbReference type="OMA" id="NQMRYNN"/>
<evidence type="ECO:0000259" key="4">
    <source>
        <dbReference type="PROSITE" id="PS50020"/>
    </source>
</evidence>
<dbReference type="PROSITE" id="PS01159">
    <property type="entry name" value="WW_DOMAIN_1"/>
    <property type="match status" value="1"/>
</dbReference>
<proteinExistence type="predicted"/>
<dbReference type="InterPro" id="IPR050441">
    <property type="entry name" value="RBM"/>
</dbReference>
<dbReference type="FunFam" id="3.30.70.330:FF:000383">
    <property type="entry name" value="Sex lethal, isoform D"/>
    <property type="match status" value="1"/>
</dbReference>
<dbReference type="InterPro" id="IPR012677">
    <property type="entry name" value="Nucleotide-bd_a/b_plait_sf"/>
</dbReference>
<dbReference type="SUPFAM" id="SSF54928">
    <property type="entry name" value="RNA-binding domain, RBD"/>
    <property type="match status" value="1"/>
</dbReference>
<dbReference type="GO" id="GO:0005737">
    <property type="term" value="C:cytoplasm"/>
    <property type="evidence" value="ECO:0007669"/>
    <property type="project" value="UniProtKB-ARBA"/>
</dbReference>
<dbReference type="Gene3D" id="2.20.70.10">
    <property type="match status" value="1"/>
</dbReference>
<dbReference type="InterPro" id="IPR001202">
    <property type="entry name" value="WW_dom"/>
</dbReference>
<dbReference type="GO" id="GO:0003729">
    <property type="term" value="F:mRNA binding"/>
    <property type="evidence" value="ECO:0007669"/>
    <property type="project" value="UniProtKB-ARBA"/>
</dbReference>
<dbReference type="SMART" id="SM00456">
    <property type="entry name" value="WW"/>
    <property type="match status" value="1"/>
</dbReference>
<gene>
    <name evidence="6" type="ORF">TA09685</name>
</gene>
<dbReference type="GO" id="GO:0009967">
    <property type="term" value="P:positive regulation of signal transduction"/>
    <property type="evidence" value="ECO:0007669"/>
    <property type="project" value="UniProtKB-ARBA"/>
</dbReference>
<protein>
    <recommendedName>
        <fullName evidence="8">RNA-binding protein</fullName>
    </recommendedName>
</protein>
<dbReference type="FunCoup" id="Q4UJ47">
    <property type="interactions" value="1"/>
</dbReference>
<dbReference type="Gene3D" id="3.30.70.330">
    <property type="match status" value="2"/>
</dbReference>
<dbReference type="STRING" id="5874.Q4UJ47"/>
<dbReference type="Proteomes" id="UP000001950">
    <property type="component" value="Chromosome 1"/>
</dbReference>
<sequence length="295" mass="33123">MAESTSVNAKLFVGSIPTNVSEEELKEELSKYGQLVSLFYMPDQMKQNNGWAFVTFESNQSASNAIDALNGKIVFEVSRYGARSTANHHYEFFSYIRLYISSNVGLEVVYASQRSMVENQTSTPAVSVLWQQFTTAEGVPYYYNVRTGQTQWEKPAELMAPARAVAGGSSFGPPGANLFVFHVPANWNDLDLVEHFKHFGNVISARVQRDSAGRNRGFGFISYDNPQSAVVAIKNMNGFSVGGKYLKVQLKKGEEHYMQMEPIQSHYPQHTYGTQINNSNGNTLTPKYQMHYNPY</sequence>
<evidence type="ECO:0000313" key="6">
    <source>
        <dbReference type="EMBL" id="CAI72892.1"/>
    </source>
</evidence>
<dbReference type="CDD" id="cd12362">
    <property type="entry name" value="RRM3_CELF1-6"/>
    <property type="match status" value="1"/>
</dbReference>
<evidence type="ECO:0000259" key="5">
    <source>
        <dbReference type="PROSITE" id="PS50102"/>
    </source>
</evidence>
<dbReference type="PROSITE" id="PS50102">
    <property type="entry name" value="RRM"/>
    <property type="match status" value="2"/>
</dbReference>
<dbReference type="GeneID" id="3864092"/>
<dbReference type="InterPro" id="IPR000504">
    <property type="entry name" value="RRM_dom"/>
</dbReference>
<feature type="domain" description="WW" evidence="4">
    <location>
        <begin position="124"/>
        <end position="157"/>
    </location>
</feature>
<keyword evidence="1" id="KW-0677">Repeat</keyword>
<dbReference type="RefSeq" id="XP_953570.1">
    <property type="nucleotide sequence ID" value="XM_948477.1"/>
</dbReference>
<dbReference type="InterPro" id="IPR035979">
    <property type="entry name" value="RBD_domain_sf"/>
</dbReference>
<dbReference type="EMBL" id="CR940347">
    <property type="protein sequence ID" value="CAI72892.1"/>
    <property type="molecule type" value="Genomic_DNA"/>
</dbReference>
<dbReference type="GO" id="GO:0010629">
    <property type="term" value="P:negative regulation of gene expression"/>
    <property type="evidence" value="ECO:0007669"/>
    <property type="project" value="UniProtKB-ARBA"/>
</dbReference>
<reference evidence="6 7" key="1">
    <citation type="journal article" date="2005" name="Science">
        <title>Genome of the host-cell transforming parasite Theileria annulata compared with T. parva.</title>
        <authorList>
            <person name="Pain A."/>
            <person name="Renauld H."/>
            <person name="Berriman M."/>
            <person name="Murphy L."/>
            <person name="Yeats C.A."/>
            <person name="Weir W."/>
            <person name="Kerhornou A."/>
            <person name="Aslett M."/>
            <person name="Bishop R."/>
            <person name="Bouchier C."/>
            <person name="Cochet M."/>
            <person name="Coulson R.M.R."/>
            <person name="Cronin A."/>
            <person name="de Villiers E.P."/>
            <person name="Fraser A."/>
            <person name="Fosker N."/>
            <person name="Gardner M."/>
            <person name="Goble A."/>
            <person name="Griffiths-Jones S."/>
            <person name="Harris D.E."/>
            <person name="Katzer F."/>
            <person name="Larke N."/>
            <person name="Lord A."/>
            <person name="Maser P."/>
            <person name="McKellar S."/>
            <person name="Mooney P."/>
            <person name="Morton F."/>
            <person name="Nene V."/>
            <person name="O'Neil S."/>
            <person name="Price C."/>
            <person name="Quail M.A."/>
            <person name="Rabbinowitsch E."/>
            <person name="Rawlings N.D."/>
            <person name="Rutter S."/>
            <person name="Saunders D."/>
            <person name="Seeger K."/>
            <person name="Shah T."/>
            <person name="Squares R."/>
            <person name="Squares S."/>
            <person name="Tivey A."/>
            <person name="Walker A.R."/>
            <person name="Woodward J."/>
            <person name="Dobbelaere D.A.E."/>
            <person name="Langsley G."/>
            <person name="Rajandream M.A."/>
            <person name="McKeever D."/>
            <person name="Shiels B."/>
            <person name="Tait A."/>
            <person name="Barrell B.G."/>
            <person name="Hall N."/>
        </authorList>
    </citation>
    <scope>NUCLEOTIDE SEQUENCE [LARGE SCALE GENOMIC DNA]</scope>
    <source>
        <strain evidence="7">Ankara</strain>
    </source>
</reference>
<dbReference type="eggNOG" id="KOG0144">
    <property type="taxonomic scope" value="Eukaryota"/>
</dbReference>
<evidence type="ECO:0000256" key="2">
    <source>
        <dbReference type="ARBA" id="ARBA00022884"/>
    </source>
</evidence>
<dbReference type="Pfam" id="PF00397">
    <property type="entry name" value="WW"/>
    <property type="match status" value="1"/>
</dbReference>
<name>Q4UJ47_THEAN</name>
<dbReference type="SMART" id="SM00360">
    <property type="entry name" value="RRM"/>
    <property type="match status" value="2"/>
</dbReference>
<dbReference type="InterPro" id="IPR036020">
    <property type="entry name" value="WW_dom_sf"/>
</dbReference>
<evidence type="ECO:0000256" key="3">
    <source>
        <dbReference type="PROSITE-ProRule" id="PRU00176"/>
    </source>
</evidence>
<dbReference type="InParanoid" id="Q4UJ47"/>
<dbReference type="OrthoDB" id="410044at2759"/>
<feature type="domain" description="RRM" evidence="5">
    <location>
        <begin position="176"/>
        <end position="253"/>
    </location>
</feature>
<evidence type="ECO:0000256" key="1">
    <source>
        <dbReference type="ARBA" id="ARBA00022737"/>
    </source>
</evidence>
<dbReference type="VEuPathDB" id="PiroplasmaDB:TA09685"/>
<keyword evidence="7" id="KW-1185">Reference proteome</keyword>
<dbReference type="Pfam" id="PF00076">
    <property type="entry name" value="RRM_1"/>
    <property type="match status" value="2"/>
</dbReference>
<accession>Q4UJ47</accession>
<dbReference type="PROSITE" id="PS50020">
    <property type="entry name" value="WW_DOMAIN_2"/>
    <property type="match status" value="1"/>
</dbReference>
<dbReference type="PANTHER" id="PTHR48034">
    <property type="entry name" value="TRANSFORMER-2 SEX-DETERMINING PROTEIN-RELATED"/>
    <property type="match status" value="1"/>
</dbReference>
<evidence type="ECO:0000313" key="7">
    <source>
        <dbReference type="Proteomes" id="UP000001950"/>
    </source>
</evidence>
<feature type="domain" description="RRM" evidence="5">
    <location>
        <begin position="9"/>
        <end position="79"/>
    </location>
</feature>
<dbReference type="KEGG" id="tan:TA09685"/>
<organism evidence="6 7">
    <name type="scientific">Theileria annulata</name>
    <dbReference type="NCBI Taxonomy" id="5874"/>
    <lineage>
        <taxon>Eukaryota</taxon>
        <taxon>Sar</taxon>
        <taxon>Alveolata</taxon>
        <taxon>Apicomplexa</taxon>
        <taxon>Aconoidasida</taxon>
        <taxon>Piroplasmida</taxon>
        <taxon>Theileriidae</taxon>
        <taxon>Theileria</taxon>
    </lineage>
</organism>
<dbReference type="SUPFAM" id="SSF51045">
    <property type="entry name" value="WW domain"/>
    <property type="match status" value="1"/>
</dbReference>
<dbReference type="AlphaFoldDB" id="Q4UJ47"/>
<keyword evidence="2 3" id="KW-0694">RNA-binding</keyword>
<dbReference type="CDD" id="cd00201">
    <property type="entry name" value="WW"/>
    <property type="match status" value="1"/>
</dbReference>